<evidence type="ECO:0000256" key="1">
    <source>
        <dbReference type="SAM" id="MobiDB-lite"/>
    </source>
</evidence>
<accession>A0ABY3Z9V2</accession>
<evidence type="ECO:0000256" key="2">
    <source>
        <dbReference type="SAM" id="Phobius"/>
    </source>
</evidence>
<evidence type="ECO:0000313" key="3">
    <source>
        <dbReference type="EMBL" id="UNZ06541.1"/>
    </source>
</evidence>
<organism evidence="3 4">
    <name type="scientific">Streptomyces rimosus subsp. rimosus</name>
    <dbReference type="NCBI Taxonomy" id="132474"/>
    <lineage>
        <taxon>Bacteria</taxon>
        <taxon>Bacillati</taxon>
        <taxon>Actinomycetota</taxon>
        <taxon>Actinomycetes</taxon>
        <taxon>Kitasatosporales</taxon>
        <taxon>Streptomycetaceae</taxon>
        <taxon>Streptomyces</taxon>
    </lineage>
</organism>
<feature type="transmembrane region" description="Helical" evidence="2">
    <location>
        <begin position="108"/>
        <end position="129"/>
    </location>
</feature>
<sequence>MTDPADHGSRPDGCGQTGGNRSRPRPPADGTVSTWHDDGVTAPQTPPNDQPSQDGPSDGRPHENQPPERAYDPWAASAGTAQGANAVSTTEGTAVQDRAEFRRELREAALIAIVATVCGALLGVLWAWLAPHVPLIADGSGNVYLKNSEGEESIGGDGTFVLLGLGFGVLCALAAFFYRKGGGIPLVVALTVGGLLGSVVAWRLGMYMGPTSDLAARAAEVGKGVTFDAPLRLQAKGALLAWPVAAMVTHLLVTGFFGPRDPEPPMSDWATGPHQAPPPPPSSDS</sequence>
<protein>
    <recommendedName>
        <fullName evidence="5">ABC transporter permease</fullName>
    </recommendedName>
</protein>
<evidence type="ECO:0008006" key="5">
    <source>
        <dbReference type="Google" id="ProtNLM"/>
    </source>
</evidence>
<feature type="compositionally biased region" description="Low complexity" evidence="1">
    <location>
        <begin position="75"/>
        <end position="86"/>
    </location>
</feature>
<evidence type="ECO:0000313" key="4">
    <source>
        <dbReference type="Proteomes" id="UP000829494"/>
    </source>
</evidence>
<keyword evidence="4" id="KW-1185">Reference proteome</keyword>
<keyword evidence="2" id="KW-0472">Membrane</keyword>
<dbReference type="EMBL" id="CP094298">
    <property type="protein sequence ID" value="UNZ06541.1"/>
    <property type="molecule type" value="Genomic_DNA"/>
</dbReference>
<feature type="compositionally biased region" description="Basic and acidic residues" evidence="1">
    <location>
        <begin position="1"/>
        <end position="10"/>
    </location>
</feature>
<feature type="transmembrane region" description="Helical" evidence="2">
    <location>
        <begin position="239"/>
        <end position="257"/>
    </location>
</feature>
<feature type="compositionally biased region" description="Basic and acidic residues" evidence="1">
    <location>
        <begin position="57"/>
        <end position="71"/>
    </location>
</feature>
<feature type="transmembrane region" description="Helical" evidence="2">
    <location>
        <begin position="184"/>
        <end position="204"/>
    </location>
</feature>
<keyword evidence="2" id="KW-0812">Transmembrane</keyword>
<gene>
    <name evidence="3" type="ORF">SRIMR7_30755</name>
</gene>
<reference evidence="3 4" key="1">
    <citation type="submission" date="2022-03" db="EMBL/GenBank/DDBJ databases">
        <title>Complete genome of Streptomyces rimosus ssp. rimosus R7 (=ATCC 10970).</title>
        <authorList>
            <person name="Beganovic S."/>
            <person name="Ruckert C."/>
            <person name="Busche T."/>
            <person name="Kalinowski J."/>
            <person name="Wittmann C."/>
        </authorList>
    </citation>
    <scope>NUCLEOTIDE SEQUENCE [LARGE SCALE GENOMIC DNA]</scope>
    <source>
        <strain evidence="3 4">R7</strain>
    </source>
</reference>
<proteinExistence type="predicted"/>
<feature type="compositionally biased region" description="Pro residues" evidence="1">
    <location>
        <begin position="275"/>
        <end position="285"/>
    </location>
</feature>
<feature type="transmembrane region" description="Helical" evidence="2">
    <location>
        <begin position="158"/>
        <end position="177"/>
    </location>
</feature>
<feature type="region of interest" description="Disordered" evidence="1">
    <location>
        <begin position="1"/>
        <end position="94"/>
    </location>
</feature>
<dbReference type="Proteomes" id="UP000829494">
    <property type="component" value="Chromosome"/>
</dbReference>
<feature type="region of interest" description="Disordered" evidence="1">
    <location>
        <begin position="263"/>
        <end position="285"/>
    </location>
</feature>
<keyword evidence="2" id="KW-1133">Transmembrane helix</keyword>
<name>A0ABY3Z9V2_STRRM</name>